<proteinExistence type="predicted"/>
<comment type="caution">
    <text evidence="1">The sequence shown here is derived from an EMBL/GenBank/DDBJ whole genome shotgun (WGS) entry which is preliminary data.</text>
</comment>
<name>W6K460_9MICO</name>
<dbReference type="EMBL" id="CAJA01000386">
    <property type="protein sequence ID" value="CCH74449.1"/>
    <property type="molecule type" value="Genomic_DNA"/>
</dbReference>
<evidence type="ECO:0000313" key="2">
    <source>
        <dbReference type="Proteomes" id="UP000035763"/>
    </source>
</evidence>
<accession>W6K460</accession>
<gene>
    <name evidence="1" type="ORF">BN11_4460002</name>
</gene>
<dbReference type="Proteomes" id="UP000035763">
    <property type="component" value="Unassembled WGS sequence"/>
</dbReference>
<protein>
    <submittedName>
        <fullName evidence="1">Uncharacterized protein</fullName>
    </submittedName>
</protein>
<reference evidence="1 2" key="1">
    <citation type="journal article" date="2013" name="ISME J.">
        <title>A metabolic model for members of the genus Tetrasphaera involved in enhanced biological phosphorus removal.</title>
        <authorList>
            <person name="Kristiansen R."/>
            <person name="Nguyen H.T.T."/>
            <person name="Saunders A.M."/>
            <person name="Nielsen J.L."/>
            <person name="Wimmer R."/>
            <person name="Le V.Q."/>
            <person name="McIlroy S.J."/>
            <person name="Petrovski S."/>
            <person name="Seviour R.J."/>
            <person name="Calteau A."/>
            <person name="Nielsen K.L."/>
            <person name="Nielsen P.H."/>
        </authorList>
    </citation>
    <scope>NUCLEOTIDE SEQUENCE [LARGE SCALE GENOMIC DNA]</scope>
    <source>
        <strain evidence="1 2">Ben110</strain>
    </source>
</reference>
<dbReference type="AlphaFoldDB" id="W6K460"/>
<sequence>MQLMSYRNAAEADVLVRIICHSL</sequence>
<evidence type="ECO:0000313" key="1">
    <source>
        <dbReference type="EMBL" id="CCH74449.1"/>
    </source>
</evidence>
<keyword evidence="2" id="KW-1185">Reference proteome</keyword>
<organism evidence="1 2">
    <name type="scientific">Nostocoides australiense Ben110</name>
    <dbReference type="NCBI Taxonomy" id="1193182"/>
    <lineage>
        <taxon>Bacteria</taxon>
        <taxon>Bacillati</taxon>
        <taxon>Actinomycetota</taxon>
        <taxon>Actinomycetes</taxon>
        <taxon>Micrococcales</taxon>
        <taxon>Intrasporangiaceae</taxon>
        <taxon>Nostocoides</taxon>
    </lineage>
</organism>